<organism evidence="1 2">
    <name type="scientific">Solobacterium moorei F0204</name>
    <dbReference type="NCBI Taxonomy" id="706433"/>
    <lineage>
        <taxon>Bacteria</taxon>
        <taxon>Bacillati</taxon>
        <taxon>Bacillota</taxon>
        <taxon>Erysipelotrichia</taxon>
        <taxon>Erysipelotrichales</taxon>
        <taxon>Erysipelotrichaceae</taxon>
        <taxon>Solobacterium</taxon>
    </lineage>
</organism>
<dbReference type="HOGENOM" id="CLU_2883539_0_0_9"/>
<dbReference type="AlphaFoldDB" id="E7MNE3"/>
<name>E7MNE3_9FIRM</name>
<proteinExistence type="predicted"/>
<dbReference type="EMBL" id="AECQ01000024">
    <property type="protein sequence ID" value="EFW24422.1"/>
    <property type="molecule type" value="Genomic_DNA"/>
</dbReference>
<accession>E7MNE3</accession>
<dbReference type="Proteomes" id="UP000004097">
    <property type="component" value="Unassembled WGS sequence"/>
</dbReference>
<comment type="caution">
    <text evidence="1">The sequence shown here is derived from an EMBL/GenBank/DDBJ whole genome shotgun (WGS) entry which is preliminary data.</text>
</comment>
<keyword evidence="2" id="KW-1185">Reference proteome</keyword>
<reference evidence="1 2" key="1">
    <citation type="submission" date="2010-08" db="EMBL/GenBank/DDBJ databases">
        <authorList>
            <person name="Weinstock G."/>
            <person name="Sodergren E."/>
            <person name="Clifton S."/>
            <person name="Fulton L."/>
            <person name="Fulton B."/>
            <person name="Courtney L."/>
            <person name="Fronick C."/>
            <person name="Harrison M."/>
            <person name="Strong C."/>
            <person name="Farmer C."/>
            <person name="Delahaunty K."/>
            <person name="Markovic C."/>
            <person name="Hall O."/>
            <person name="Minx P."/>
            <person name="Tomlinson C."/>
            <person name="Mitreva M."/>
            <person name="Hou S."/>
            <person name="Chen J."/>
            <person name="Wollam A."/>
            <person name="Pepin K.H."/>
            <person name="Johnson M."/>
            <person name="Bhonagiri V."/>
            <person name="Zhang X."/>
            <person name="Suruliraj S."/>
            <person name="Warren W."/>
            <person name="Chinwalla A."/>
            <person name="Mardis E.R."/>
            <person name="Wilson R.K."/>
        </authorList>
    </citation>
    <scope>NUCLEOTIDE SEQUENCE [LARGE SCALE GENOMIC DNA]</scope>
    <source>
        <strain evidence="1 2">F0204</strain>
    </source>
</reference>
<evidence type="ECO:0000313" key="1">
    <source>
        <dbReference type="EMBL" id="EFW24422.1"/>
    </source>
</evidence>
<evidence type="ECO:0000313" key="2">
    <source>
        <dbReference type="Proteomes" id="UP000004097"/>
    </source>
</evidence>
<sequence length="63" mass="7512">MIFLEIYEIIIPTMMEKSRNKDIKRSMVIDKIRSKMISITEQSNDGIKFPTTRKIFRISLYKA</sequence>
<gene>
    <name evidence="1" type="ORF">HMPREF9430_01062</name>
</gene>
<protein>
    <submittedName>
        <fullName evidence="1">Uncharacterized protein</fullName>
    </submittedName>
</protein>